<feature type="compositionally biased region" description="Basic residues" evidence="2">
    <location>
        <begin position="1092"/>
        <end position="1107"/>
    </location>
</feature>
<feature type="region of interest" description="Disordered" evidence="2">
    <location>
        <begin position="420"/>
        <end position="446"/>
    </location>
</feature>
<gene>
    <name evidence="4" type="ORF">EMPS_05736</name>
</gene>
<evidence type="ECO:0000313" key="5">
    <source>
        <dbReference type="Proteomes" id="UP000827284"/>
    </source>
</evidence>
<dbReference type="GO" id="GO:0008270">
    <property type="term" value="F:zinc ion binding"/>
    <property type="evidence" value="ECO:0007669"/>
    <property type="project" value="UniProtKB-KW"/>
</dbReference>
<dbReference type="GO" id="GO:0003713">
    <property type="term" value="F:transcription coactivator activity"/>
    <property type="evidence" value="ECO:0007669"/>
    <property type="project" value="TreeGrafter"/>
</dbReference>
<dbReference type="InterPro" id="IPR013087">
    <property type="entry name" value="Znf_C2H2_type"/>
</dbReference>
<feature type="region of interest" description="Disordered" evidence="2">
    <location>
        <begin position="1"/>
        <end position="44"/>
    </location>
</feature>
<feature type="compositionally biased region" description="Low complexity" evidence="2">
    <location>
        <begin position="817"/>
        <end position="838"/>
    </location>
</feature>
<organism evidence="4 5">
    <name type="scientific">Entomortierella parvispora</name>
    <dbReference type="NCBI Taxonomy" id="205924"/>
    <lineage>
        <taxon>Eukaryota</taxon>
        <taxon>Fungi</taxon>
        <taxon>Fungi incertae sedis</taxon>
        <taxon>Mucoromycota</taxon>
        <taxon>Mortierellomycotina</taxon>
        <taxon>Mortierellomycetes</taxon>
        <taxon>Mortierellales</taxon>
        <taxon>Mortierellaceae</taxon>
        <taxon>Entomortierella</taxon>
    </lineage>
</organism>
<name>A0A9P3HBD8_9FUNG</name>
<keyword evidence="1" id="KW-0862">Zinc</keyword>
<feature type="region of interest" description="Disordered" evidence="2">
    <location>
        <begin position="200"/>
        <end position="228"/>
    </location>
</feature>
<feature type="compositionally biased region" description="Low complexity" evidence="2">
    <location>
        <begin position="259"/>
        <end position="318"/>
    </location>
</feature>
<dbReference type="Gene3D" id="3.30.160.60">
    <property type="entry name" value="Classic Zinc Finger"/>
    <property type="match status" value="1"/>
</dbReference>
<feature type="region of interest" description="Disordered" evidence="2">
    <location>
        <begin position="132"/>
        <end position="155"/>
    </location>
</feature>
<proteinExistence type="predicted"/>
<evidence type="ECO:0000256" key="1">
    <source>
        <dbReference type="PROSITE-ProRule" id="PRU00042"/>
    </source>
</evidence>
<dbReference type="PROSITE" id="PS50157">
    <property type="entry name" value="ZINC_FINGER_C2H2_2"/>
    <property type="match status" value="1"/>
</dbReference>
<feature type="region of interest" description="Disordered" evidence="2">
    <location>
        <begin position="368"/>
        <end position="402"/>
    </location>
</feature>
<feature type="compositionally biased region" description="Polar residues" evidence="2">
    <location>
        <begin position="368"/>
        <end position="389"/>
    </location>
</feature>
<feature type="compositionally biased region" description="Polar residues" evidence="2">
    <location>
        <begin position="248"/>
        <end position="258"/>
    </location>
</feature>
<keyword evidence="1" id="KW-0479">Metal-binding</keyword>
<sequence length="1311" mass="140519">MSSNKSPTPELKVDQDSQQQQQQQDVGSAAAVADSSLTSSTTPSSLSLYTAASAHGTATSLHPSSSSTLATASADQNSFVQQQQDSTMFYANGSNGYLPTSTAQQQQSNLPLISSPLAMNFGNSQNGGGASLAYGSSNGNSSNGRSSAAYSYRSRNRRDSFQSGAAAANLTFSPPSNYSSPSSLTAGSLVFNGSGNQNRFSHLLNTPTGGAGPNGNQRTRCLSTSSMDSNASSVGFSRLTGNMASLSVQHPQHQVSATSSPYQSYSSSPQSAGGFQYHYSQHQQTQQHHQQQQQQQSTASASPSSTYPYQQQSPFSSPIHSQPSAVAQGYDSLSMVAASLTGTMYGSTPPAGSASDLLYPSTSSNATGTYGHVTSTPSQQPASYTSPSTRPVPFSLAPSSYYDQDPTRLLQQLELNYETTYGDQQQQQQQQQQQSRQYSTDHHQGQTLSEHGLGIAISGGMVRAAGEEQGENGGLVSTQDMDGMGSNPVHLASPTSPSSHLNMKQLKRGSTSSVTGAAAAAATAAAEAASEEPHAVLSEDGKTVKYLCSKCPRDFTTKSNLKRHLENINIHNTPYERTRDQKRWQGHEKKQASRAETTLRMRRWRQANREKNKFNDMRCRVYRNAKDKFGPEESDEKEAWIQAEIEKRKGMLLLRHSRKAGWKGVGVPNANGPHGFDSEQSSPLTGGGNPGDLSDGRFQNGMNNNNGNNSSFFNFSFSGAMNGHSIPAYGSVGGGGVSGGSMYDENAIREDGLKEGDRKFIELLKTENGPRRRRSRQAMNATINREQQQQQQQQQQNMVDGNNLHNEDGLGSMVTRSSSGNHLMMSSSGSRNSLSGGSNKKRRSRKQRSISEAHTMMQRRAIAGTSPATLGTGSGSLYSINNYMDASTASPSDQRLQELYQGVYQTRSLSQTLMMSKQQQQGQQQQDSMESIVTGLDVQSSSGRQPTGGLYGDRELSGWIDYSNNGGGNNNTASSPGASRQYPFPEMTSMDASHDASSTPLTPSTVRDRKGLAKAAGIRIDIPHHQKETSEWMMMDDNMVGGSATTIESQGSSVASHSKSSPQSANSTLQSPMLLNHQVPQQQQQPQPQQQHSHHTTSHHHPYHHHPYHIQDSQAGLIDATSSAHYSLKMATTGGFMSRSNKHQILHKAASHDMFSGFPTHQQQQHGTYGSYGNNNNTGSGYPLQPYYGASTPATTGSTGSGSFSLAQQAQVRSMQNAQGLLSHNSHLLNHHSSAMAHQTNGTTGGSGGGSEIDYFTTLVLPAVGDISVSSGNSGASGASYGNGAEMPNYLTRQQTVAPRRHSTQLSNLSM</sequence>
<reference evidence="4" key="1">
    <citation type="submission" date="2021-11" db="EMBL/GenBank/DDBJ databases">
        <authorList>
            <person name="Herlambang A."/>
            <person name="Guo Y."/>
            <person name="Takashima Y."/>
            <person name="Nishizawa T."/>
        </authorList>
    </citation>
    <scope>NUCLEOTIDE SEQUENCE</scope>
    <source>
        <strain evidence="4">E1425</strain>
    </source>
</reference>
<feature type="compositionally biased region" description="Low complexity" evidence="2">
    <location>
        <begin position="787"/>
        <end position="796"/>
    </location>
</feature>
<dbReference type="Pfam" id="PF11223">
    <property type="entry name" value="DUF3020"/>
    <property type="match status" value="1"/>
</dbReference>
<accession>A0A9P3HBD8</accession>
<feature type="compositionally biased region" description="Basic residues" evidence="2">
    <location>
        <begin position="839"/>
        <end position="848"/>
    </location>
</feature>
<feature type="compositionally biased region" description="Low complexity" evidence="2">
    <location>
        <begin position="132"/>
        <end position="153"/>
    </location>
</feature>
<feature type="domain" description="C2H2-type" evidence="3">
    <location>
        <begin position="546"/>
        <end position="576"/>
    </location>
</feature>
<dbReference type="PANTHER" id="PTHR46007:SF8">
    <property type="entry name" value="C2H2-TYPE DOMAIN-CONTAINING PROTEIN"/>
    <property type="match status" value="1"/>
</dbReference>
<dbReference type="InterPro" id="IPR051647">
    <property type="entry name" value="Mediator_comp_sub12"/>
</dbReference>
<feature type="compositionally biased region" description="Low complexity" evidence="2">
    <location>
        <begin position="424"/>
        <end position="434"/>
    </location>
</feature>
<feature type="compositionally biased region" description="Polar residues" evidence="2">
    <location>
        <begin position="493"/>
        <end position="502"/>
    </location>
</feature>
<feature type="region of interest" description="Disordered" evidence="2">
    <location>
        <begin position="664"/>
        <end position="691"/>
    </location>
</feature>
<evidence type="ECO:0000256" key="2">
    <source>
        <dbReference type="SAM" id="MobiDB-lite"/>
    </source>
</evidence>
<evidence type="ECO:0000313" key="4">
    <source>
        <dbReference type="EMBL" id="GJJ73378.1"/>
    </source>
</evidence>
<protein>
    <recommendedName>
        <fullName evidence="3">C2H2-type domain-containing protein</fullName>
    </recommendedName>
</protein>
<feature type="region of interest" description="Disordered" evidence="2">
    <location>
        <begin position="1156"/>
        <end position="1177"/>
    </location>
</feature>
<reference evidence="4" key="2">
    <citation type="journal article" date="2022" name="Microbiol. Resour. Announc.">
        <title>Whole-Genome Sequence of Entomortierella parvispora E1425, a Mucoromycotan Fungus Associated with Burkholderiaceae-Related Endosymbiotic Bacteria.</title>
        <authorList>
            <person name="Herlambang A."/>
            <person name="Guo Y."/>
            <person name="Takashima Y."/>
            <person name="Narisawa K."/>
            <person name="Ohta H."/>
            <person name="Nishizawa T."/>
        </authorList>
    </citation>
    <scope>NUCLEOTIDE SEQUENCE</scope>
    <source>
        <strain evidence="4">E1425</strain>
    </source>
</reference>
<feature type="region of interest" description="Disordered" evidence="2">
    <location>
        <begin position="967"/>
        <end position="1008"/>
    </location>
</feature>
<feature type="compositionally biased region" description="Polar residues" evidence="2">
    <location>
        <begin position="995"/>
        <end position="1005"/>
    </location>
</feature>
<feature type="region of interest" description="Disordered" evidence="2">
    <location>
        <begin position="1041"/>
        <end position="1107"/>
    </location>
</feature>
<keyword evidence="1" id="KW-0863">Zinc-finger</keyword>
<dbReference type="Proteomes" id="UP000827284">
    <property type="component" value="Unassembled WGS sequence"/>
</dbReference>
<comment type="caution">
    <text evidence="4">The sequence shown here is derived from an EMBL/GenBank/DDBJ whole genome shotgun (WGS) entry which is preliminary data.</text>
</comment>
<feature type="compositionally biased region" description="Polar residues" evidence="2">
    <location>
        <begin position="777"/>
        <end position="786"/>
    </location>
</feature>
<dbReference type="EMBL" id="BQFW01000008">
    <property type="protein sequence ID" value="GJJ73378.1"/>
    <property type="molecule type" value="Genomic_DNA"/>
</dbReference>
<feature type="region of interest" description="Disordered" evidence="2">
    <location>
        <begin position="467"/>
        <end position="514"/>
    </location>
</feature>
<feature type="compositionally biased region" description="Low complexity" evidence="2">
    <location>
        <begin position="1167"/>
        <end position="1177"/>
    </location>
</feature>
<dbReference type="GO" id="GO:0016592">
    <property type="term" value="C:mediator complex"/>
    <property type="evidence" value="ECO:0007669"/>
    <property type="project" value="TreeGrafter"/>
</dbReference>
<keyword evidence="5" id="KW-1185">Reference proteome</keyword>
<feature type="compositionally biased region" description="Polar residues" evidence="2">
    <location>
        <begin position="217"/>
        <end position="228"/>
    </location>
</feature>
<dbReference type="InterPro" id="IPR021386">
    <property type="entry name" value="SPP41_DUF3020"/>
</dbReference>
<dbReference type="PANTHER" id="PTHR46007">
    <property type="entry name" value="MEDIATOR OF RNA POLYMERASE II TRANSCRIPTION SUBUNIT 12"/>
    <property type="match status" value="1"/>
</dbReference>
<feature type="compositionally biased region" description="Polar residues" evidence="2">
    <location>
        <begin position="1043"/>
        <end position="1073"/>
    </location>
</feature>
<feature type="region of interest" description="Disordered" evidence="2">
    <location>
        <begin position="248"/>
        <end position="324"/>
    </location>
</feature>
<evidence type="ECO:0000259" key="3">
    <source>
        <dbReference type="PROSITE" id="PS50157"/>
    </source>
</evidence>
<feature type="compositionally biased region" description="Low complexity" evidence="2">
    <location>
        <begin position="1077"/>
        <end position="1091"/>
    </location>
</feature>
<dbReference type="GO" id="GO:0045944">
    <property type="term" value="P:positive regulation of transcription by RNA polymerase II"/>
    <property type="evidence" value="ECO:0007669"/>
    <property type="project" value="TreeGrafter"/>
</dbReference>
<feature type="compositionally biased region" description="Low complexity" evidence="2">
    <location>
        <begin position="16"/>
        <end position="44"/>
    </location>
</feature>
<feature type="region of interest" description="Disordered" evidence="2">
    <location>
        <begin position="765"/>
        <end position="852"/>
    </location>
</feature>
<dbReference type="OrthoDB" id="5595797at2759"/>